<keyword evidence="2" id="KW-1185">Reference proteome</keyword>
<reference evidence="1 2" key="1">
    <citation type="submission" date="2019-03" db="EMBL/GenBank/DDBJ databases">
        <title>First draft genome of Liparis tanakae, snailfish: a comprehensive survey of snailfish specific genes.</title>
        <authorList>
            <person name="Kim W."/>
            <person name="Song I."/>
            <person name="Jeong J.-H."/>
            <person name="Kim D."/>
            <person name="Kim S."/>
            <person name="Ryu S."/>
            <person name="Song J.Y."/>
            <person name="Lee S.K."/>
        </authorList>
    </citation>
    <scope>NUCLEOTIDE SEQUENCE [LARGE SCALE GENOMIC DNA]</scope>
    <source>
        <tissue evidence="1">Muscle</tissue>
    </source>
</reference>
<evidence type="ECO:0000313" key="1">
    <source>
        <dbReference type="EMBL" id="TNN68926.1"/>
    </source>
</evidence>
<proteinExistence type="predicted"/>
<dbReference type="Gene3D" id="1.20.58.60">
    <property type="match status" value="1"/>
</dbReference>
<protein>
    <submittedName>
        <fullName evidence="1">Plectin</fullName>
    </submittedName>
</protein>
<dbReference type="OrthoDB" id="18740at2759"/>
<gene>
    <name evidence="1" type="primary">PLEC_3</name>
    <name evidence="1" type="ORF">EYF80_020787</name>
</gene>
<evidence type="ECO:0000313" key="2">
    <source>
        <dbReference type="Proteomes" id="UP000314294"/>
    </source>
</evidence>
<sequence>MAFMHQGYELKYLFRRKTQLERLQRVVSKVQMESGVCEEQLNQVETLLQTVRRQHRAARLPSTQNAAL</sequence>
<comment type="caution">
    <text evidence="1">The sequence shown here is derived from an EMBL/GenBank/DDBJ whole genome shotgun (WGS) entry which is preliminary data.</text>
</comment>
<name>A0A4Z2HSU0_9TELE</name>
<accession>A0A4Z2HSU0</accession>
<dbReference type="InterPro" id="IPR049538">
    <property type="entry name" value="PCN-like_spectrin-like_rpt"/>
</dbReference>
<organism evidence="1 2">
    <name type="scientific">Liparis tanakae</name>
    <name type="common">Tanaka's snailfish</name>
    <dbReference type="NCBI Taxonomy" id="230148"/>
    <lineage>
        <taxon>Eukaryota</taxon>
        <taxon>Metazoa</taxon>
        <taxon>Chordata</taxon>
        <taxon>Craniata</taxon>
        <taxon>Vertebrata</taxon>
        <taxon>Euteleostomi</taxon>
        <taxon>Actinopterygii</taxon>
        <taxon>Neopterygii</taxon>
        <taxon>Teleostei</taxon>
        <taxon>Neoteleostei</taxon>
        <taxon>Acanthomorphata</taxon>
        <taxon>Eupercaria</taxon>
        <taxon>Perciformes</taxon>
        <taxon>Cottioidei</taxon>
        <taxon>Cottales</taxon>
        <taxon>Liparidae</taxon>
        <taxon>Liparis</taxon>
    </lineage>
</organism>
<dbReference type="Proteomes" id="UP000314294">
    <property type="component" value="Unassembled WGS sequence"/>
</dbReference>
<dbReference type="Pfam" id="PF21020">
    <property type="entry name" value="Spectrin_4"/>
    <property type="match status" value="1"/>
</dbReference>
<dbReference type="EMBL" id="SRLO01000182">
    <property type="protein sequence ID" value="TNN68926.1"/>
    <property type="molecule type" value="Genomic_DNA"/>
</dbReference>
<dbReference type="AlphaFoldDB" id="A0A4Z2HSU0"/>